<dbReference type="Proteomes" id="UP000177798">
    <property type="component" value="Chromosome 14"/>
</dbReference>
<name>A0A1D9QJM7_SCLS1</name>
<dbReference type="RefSeq" id="XP_001589981.1">
    <property type="nucleotide sequence ID" value="XM_001589931.1"/>
</dbReference>
<dbReference type="VEuPathDB" id="FungiDB:sscle_14g099170"/>
<evidence type="ECO:0000313" key="2">
    <source>
        <dbReference type="EMBL" id="APA15147.1"/>
    </source>
</evidence>
<proteinExistence type="predicted"/>
<reference evidence="3" key="1">
    <citation type="journal article" date="2017" name="Genome Biol. Evol.">
        <title>The complete genome sequence of the phytopathogenic fungus Sclerotinia sclerotiorum reveals insights into the genome architecture of broad host range pathogens.</title>
        <authorList>
            <person name="Derbyshire M."/>
            <person name="Denton-Giles M."/>
            <person name="Hegedus D."/>
            <person name="Seifbarghy S."/>
            <person name="Rollins J."/>
            <person name="van Kan J."/>
            <person name="Seidl M.F."/>
            <person name="Faino L."/>
            <person name="Mbengue M."/>
            <person name="Navaud O."/>
            <person name="Raffaele S."/>
            <person name="Hammond-Kosack K."/>
            <person name="Heard S."/>
            <person name="Oliver R."/>
        </authorList>
    </citation>
    <scope>NUCLEOTIDE SEQUENCE [LARGE SCALE GENOMIC DNA]</scope>
    <source>
        <strain evidence="3">ATCC 18683 / 1980 / Ss-1</strain>
    </source>
</reference>
<feature type="compositionally biased region" description="Acidic residues" evidence="1">
    <location>
        <begin position="200"/>
        <end position="215"/>
    </location>
</feature>
<dbReference type="KEGG" id="ssl:SS1G_08745"/>
<sequence>MSENILTFCTAEISPEVITHFIHLSQRTEESSKIWSVVRTPHDDQTRIEKPTHTRIRPFQTGFLNAPLSALTEFVRSAPQSTSYPFSRNTFAVLDERSVGEETVVLWTGVERVGGEVRERGEEGGGGDGEGNGDAERDGDKRVISVEWRNFRVEFCKACWVVGILVRRPGLFVEIVEKGQGAQVDGGGILRVDAPMKEGDLEEEGEEDFTDEEED</sequence>
<feature type="region of interest" description="Disordered" evidence="1">
    <location>
        <begin position="193"/>
        <end position="215"/>
    </location>
</feature>
<organism evidence="2 3">
    <name type="scientific">Sclerotinia sclerotiorum (strain ATCC 18683 / 1980 / Ss-1)</name>
    <name type="common">White mold</name>
    <name type="synonym">Whetzelinia sclerotiorum</name>
    <dbReference type="NCBI Taxonomy" id="665079"/>
    <lineage>
        <taxon>Eukaryota</taxon>
        <taxon>Fungi</taxon>
        <taxon>Dikarya</taxon>
        <taxon>Ascomycota</taxon>
        <taxon>Pezizomycotina</taxon>
        <taxon>Leotiomycetes</taxon>
        <taxon>Helotiales</taxon>
        <taxon>Sclerotiniaceae</taxon>
        <taxon>Sclerotinia</taxon>
    </lineage>
</organism>
<protein>
    <submittedName>
        <fullName evidence="2">Uncharacterized protein</fullName>
    </submittedName>
</protein>
<accession>A0A1D9QJM7</accession>
<dbReference type="OrthoDB" id="4456803at2759"/>
<evidence type="ECO:0000313" key="3">
    <source>
        <dbReference type="Proteomes" id="UP000177798"/>
    </source>
</evidence>
<evidence type="ECO:0000256" key="1">
    <source>
        <dbReference type="SAM" id="MobiDB-lite"/>
    </source>
</evidence>
<dbReference type="OMA" id="KACWVVG"/>
<gene>
    <name evidence="2" type="ORF">sscle_14g099170</name>
</gene>
<dbReference type="EMBL" id="CP017827">
    <property type="protein sequence ID" value="APA15147.1"/>
    <property type="molecule type" value="Genomic_DNA"/>
</dbReference>
<dbReference type="AlphaFoldDB" id="A0A1D9QJM7"/>
<feature type="region of interest" description="Disordered" evidence="1">
    <location>
        <begin position="116"/>
        <end position="138"/>
    </location>
</feature>